<dbReference type="GO" id="GO:0009245">
    <property type="term" value="P:lipid A biosynthetic process"/>
    <property type="evidence" value="ECO:0007669"/>
    <property type="project" value="UniProtKB-KW"/>
</dbReference>
<dbReference type="InterPro" id="IPR015870">
    <property type="entry name" value="UDP-acyl_N-AcGlcN_deAcase_N"/>
</dbReference>
<dbReference type="PANTHER" id="PTHR33694:SF1">
    <property type="entry name" value="UDP-3-O-ACYL-N-ACETYLGLUCOSAMINE DEACETYLASE 1, MITOCHONDRIAL-RELATED"/>
    <property type="match status" value="1"/>
</dbReference>
<evidence type="ECO:0000313" key="13">
    <source>
        <dbReference type="EMBL" id="KAJ8447709.1"/>
    </source>
</evidence>
<dbReference type="GO" id="GO:0005739">
    <property type="term" value="C:mitochondrion"/>
    <property type="evidence" value="ECO:0007669"/>
    <property type="project" value="UniProtKB-ARBA"/>
</dbReference>
<proteinExistence type="inferred from homology"/>
<dbReference type="Proteomes" id="UP001153076">
    <property type="component" value="Unassembled WGS sequence"/>
</dbReference>
<dbReference type="OrthoDB" id="10265200at2759"/>
<dbReference type="EMBL" id="JAKOGI010000036">
    <property type="protein sequence ID" value="KAJ8447709.1"/>
    <property type="molecule type" value="Genomic_DNA"/>
</dbReference>
<keyword evidence="5" id="KW-0444">Lipid biosynthesis</keyword>
<dbReference type="GO" id="GO:0046872">
    <property type="term" value="F:metal ion binding"/>
    <property type="evidence" value="ECO:0007669"/>
    <property type="project" value="UniProtKB-KW"/>
</dbReference>
<keyword evidence="6" id="KW-0441">Lipid A biosynthesis</keyword>
<comment type="caution">
    <text evidence="13">The sequence shown here is derived from an EMBL/GenBank/DDBJ whole genome shotgun (WGS) entry which is preliminary data.</text>
</comment>
<organism evidence="13 14">
    <name type="scientific">Carnegiea gigantea</name>
    <dbReference type="NCBI Taxonomy" id="171969"/>
    <lineage>
        <taxon>Eukaryota</taxon>
        <taxon>Viridiplantae</taxon>
        <taxon>Streptophyta</taxon>
        <taxon>Embryophyta</taxon>
        <taxon>Tracheophyta</taxon>
        <taxon>Spermatophyta</taxon>
        <taxon>Magnoliopsida</taxon>
        <taxon>eudicotyledons</taxon>
        <taxon>Gunneridae</taxon>
        <taxon>Pentapetalae</taxon>
        <taxon>Caryophyllales</taxon>
        <taxon>Cactineae</taxon>
        <taxon>Cactaceae</taxon>
        <taxon>Cactoideae</taxon>
        <taxon>Echinocereeae</taxon>
        <taxon>Carnegiea</taxon>
    </lineage>
</organism>
<comment type="catalytic activity">
    <reaction evidence="11">
        <text>a UDP-3-O-[(3R)-3-hydroxyacyl]-N-acetyl-alpha-D-glucosamine + H2O = a UDP-3-O-[(3R)-3-hydroxyacyl]-alpha-D-glucosamine + acetate</text>
        <dbReference type="Rhea" id="RHEA:67816"/>
        <dbReference type="ChEBI" id="CHEBI:15377"/>
        <dbReference type="ChEBI" id="CHEBI:30089"/>
        <dbReference type="ChEBI" id="CHEBI:137740"/>
        <dbReference type="ChEBI" id="CHEBI:173225"/>
        <dbReference type="EC" id="3.5.1.108"/>
    </reaction>
</comment>
<evidence type="ECO:0000256" key="1">
    <source>
        <dbReference type="ARBA" id="ARBA00001947"/>
    </source>
</evidence>
<evidence type="ECO:0000256" key="11">
    <source>
        <dbReference type="ARBA" id="ARBA00024535"/>
    </source>
</evidence>
<evidence type="ECO:0000256" key="5">
    <source>
        <dbReference type="ARBA" id="ARBA00022516"/>
    </source>
</evidence>
<dbReference type="EC" id="3.5.1.108" evidence="4"/>
<evidence type="ECO:0000256" key="8">
    <source>
        <dbReference type="ARBA" id="ARBA00022801"/>
    </source>
</evidence>
<gene>
    <name evidence="13" type="ORF">Cgig2_031763</name>
</gene>
<evidence type="ECO:0000256" key="10">
    <source>
        <dbReference type="ARBA" id="ARBA00023098"/>
    </source>
</evidence>
<evidence type="ECO:0000256" key="4">
    <source>
        <dbReference type="ARBA" id="ARBA00012745"/>
    </source>
</evidence>
<keyword evidence="14" id="KW-1185">Reference proteome</keyword>
<keyword evidence="10" id="KW-0443">Lipid metabolism</keyword>
<evidence type="ECO:0000256" key="2">
    <source>
        <dbReference type="ARBA" id="ARBA00005002"/>
    </source>
</evidence>
<reference evidence="13" key="1">
    <citation type="submission" date="2022-04" db="EMBL/GenBank/DDBJ databases">
        <title>Carnegiea gigantea Genome sequencing and assembly v2.</title>
        <authorList>
            <person name="Copetti D."/>
            <person name="Sanderson M.J."/>
            <person name="Burquez A."/>
            <person name="Wojciechowski M.F."/>
        </authorList>
    </citation>
    <scope>NUCLEOTIDE SEQUENCE</scope>
    <source>
        <strain evidence="13">SGP5-SGP5p</strain>
        <tissue evidence="13">Aerial part</tissue>
    </source>
</reference>
<comment type="function">
    <text evidence="12">Involved in the biosynthesis of lipid A, a phosphorylated glycolipid that in bacteria anchors the lipopolysaccharide to the outer membrane of the cell. Lipid A-like molecules in plants may serve as structural components of the outer membranes of mitochondria and/or chloroplasts, or may be involved in signal transduction or plant defense responses.</text>
</comment>
<dbReference type="InterPro" id="IPR011334">
    <property type="entry name" value="UDP-acyl_GlcNac_deAcase_C"/>
</dbReference>
<dbReference type="GO" id="GO:2001289">
    <property type="term" value="P:lipid X metabolic process"/>
    <property type="evidence" value="ECO:0007669"/>
    <property type="project" value="UniProtKB-ARBA"/>
</dbReference>
<dbReference type="AlphaFoldDB" id="A0A9Q1KQ99"/>
<keyword evidence="7" id="KW-0479">Metal-binding</keyword>
<evidence type="ECO:0000256" key="3">
    <source>
        <dbReference type="ARBA" id="ARBA00006170"/>
    </source>
</evidence>
<keyword evidence="9" id="KW-0862">Zinc</keyword>
<evidence type="ECO:0000256" key="12">
    <source>
        <dbReference type="ARBA" id="ARBA00024987"/>
    </source>
</evidence>
<evidence type="ECO:0000313" key="14">
    <source>
        <dbReference type="Proteomes" id="UP001153076"/>
    </source>
</evidence>
<protein>
    <recommendedName>
        <fullName evidence="4">UDP-3-O-acyl-N-acetylglucosamine deacetylase</fullName>
        <ecNumber evidence="4">3.5.1.108</ecNumber>
    </recommendedName>
</protein>
<evidence type="ECO:0000256" key="7">
    <source>
        <dbReference type="ARBA" id="ARBA00022723"/>
    </source>
</evidence>
<keyword evidence="8" id="KW-0378">Hydrolase</keyword>
<dbReference type="GO" id="GO:0103117">
    <property type="term" value="F:UDP-3-O-acyl-N-acetylglucosamine deacetylase activity"/>
    <property type="evidence" value="ECO:0007669"/>
    <property type="project" value="UniProtKB-EC"/>
</dbReference>
<dbReference type="Gene3D" id="3.30.1700.10">
    <property type="entry name" value="lpxc deacetylase, domain 2"/>
    <property type="match status" value="1"/>
</dbReference>
<dbReference type="Pfam" id="PF03331">
    <property type="entry name" value="LpxC"/>
    <property type="match status" value="2"/>
</dbReference>
<dbReference type="PANTHER" id="PTHR33694">
    <property type="entry name" value="UDP-3-O-ACYL-N-ACETYLGLUCOSAMINE DEACETYLASE 1, MITOCHONDRIAL-RELATED"/>
    <property type="match status" value="1"/>
</dbReference>
<comment type="similarity">
    <text evidence="3">Belongs to the LpxC family.</text>
</comment>
<dbReference type="InterPro" id="IPR020568">
    <property type="entry name" value="Ribosomal_Su5_D2-typ_SF"/>
</dbReference>
<dbReference type="Gene3D" id="3.30.230.20">
    <property type="entry name" value="lpxc deacetylase, domain 1"/>
    <property type="match status" value="1"/>
</dbReference>
<dbReference type="InterPro" id="IPR004463">
    <property type="entry name" value="UDP-acyl_GlcNac_deAcase"/>
</dbReference>
<evidence type="ECO:0000256" key="9">
    <source>
        <dbReference type="ARBA" id="ARBA00022833"/>
    </source>
</evidence>
<dbReference type="SUPFAM" id="SSF54211">
    <property type="entry name" value="Ribosomal protein S5 domain 2-like"/>
    <property type="match status" value="2"/>
</dbReference>
<comment type="cofactor">
    <cofactor evidence="1">
        <name>Zn(2+)</name>
        <dbReference type="ChEBI" id="CHEBI:29105"/>
    </cofactor>
</comment>
<sequence>MASSTAFKAFKSSALISWRSMGTLQKTIGKCIEKSGIGLHSGKLTTVKIWPELAGKGRYFDVGSSTIQASIDFVQQESPLCTTLSKDGFAVRTVEHLLSALEATGVDNCCIQITPSAPHDGVVELPILDGSAREWVEAIKHAGLESATDENGNNCEKMAPFVEEPVHVRRNDSFVAAFPSTEIHITCGINFPKVEQLRDMGLIKGGSLENAIVCSASEGWLNPPLRFHDEPCRHKVLDLIGDLSMLARSGSQGLPVAHIVACKAGHAMHADLVRCLAKLG</sequence>
<dbReference type="GO" id="GO:0016020">
    <property type="term" value="C:membrane"/>
    <property type="evidence" value="ECO:0007669"/>
    <property type="project" value="GOC"/>
</dbReference>
<name>A0A9Q1KQ99_9CARY</name>
<comment type="pathway">
    <text evidence="2">Glycolipid biosynthesis; lipid IV(A) biosynthesis; lipid IV(A) from (3R)-3-hydroxytetradecanoyl-[acyl-carrier-protein] and UDP-N-acetyl-alpha-D-glucosamine: step 2/6.</text>
</comment>
<evidence type="ECO:0000256" key="6">
    <source>
        <dbReference type="ARBA" id="ARBA00022556"/>
    </source>
</evidence>
<accession>A0A9Q1KQ99</accession>